<comment type="caution">
    <text evidence="2">The sequence shown here is derived from an EMBL/GenBank/DDBJ whole genome shotgun (WGS) entry which is preliminary data.</text>
</comment>
<feature type="region of interest" description="Disordered" evidence="1">
    <location>
        <begin position="103"/>
        <end position="122"/>
    </location>
</feature>
<evidence type="ECO:0000313" key="2">
    <source>
        <dbReference type="EMBL" id="CDH51992.1"/>
    </source>
</evidence>
<organism evidence="2 3">
    <name type="scientific">Lichtheimia corymbifera JMRC:FSU:9682</name>
    <dbReference type="NCBI Taxonomy" id="1263082"/>
    <lineage>
        <taxon>Eukaryota</taxon>
        <taxon>Fungi</taxon>
        <taxon>Fungi incertae sedis</taxon>
        <taxon>Mucoromycota</taxon>
        <taxon>Mucoromycotina</taxon>
        <taxon>Mucoromycetes</taxon>
        <taxon>Mucorales</taxon>
        <taxon>Lichtheimiaceae</taxon>
        <taxon>Lichtheimia</taxon>
    </lineage>
</organism>
<dbReference type="AlphaFoldDB" id="A0A068RQT4"/>
<dbReference type="Proteomes" id="UP000027586">
    <property type="component" value="Unassembled WGS sequence"/>
</dbReference>
<reference evidence="2" key="1">
    <citation type="submission" date="2013-08" db="EMBL/GenBank/DDBJ databases">
        <title>Gene expansion shapes genome architecture in the human pathogen Lichtheimia corymbifera: an evolutionary genomics analysis in the ancient terrestrial Mucorales (Mucoromycotina).</title>
        <authorList>
            <person name="Schwartze V.U."/>
            <person name="Winter S."/>
            <person name="Shelest E."/>
            <person name="Marcet-Houben M."/>
            <person name="Horn F."/>
            <person name="Wehner S."/>
            <person name="Hoffmann K."/>
            <person name="Riege K."/>
            <person name="Sammeth M."/>
            <person name="Nowrousian M."/>
            <person name="Valiante V."/>
            <person name="Linde J."/>
            <person name="Jacobsen I.D."/>
            <person name="Marz M."/>
            <person name="Brakhage A.A."/>
            <person name="Gabaldon T."/>
            <person name="Bocker S."/>
            <person name="Voigt K."/>
        </authorList>
    </citation>
    <scope>NUCLEOTIDE SEQUENCE [LARGE SCALE GENOMIC DNA]</scope>
    <source>
        <strain evidence="2">FSU 9682</strain>
    </source>
</reference>
<keyword evidence="3" id="KW-1185">Reference proteome</keyword>
<name>A0A068RQT4_9FUNG</name>
<sequence length="122" mass="14172">MPIITSMQSIVHVPHLHAKLDGCTVNGHHSHTHRLYDQLHSHPLDWSINDSNSSLSRKQLYIASVQHSVHYQLWKTYWLFHVIVDYCFWPLHCRVVDREATTRTCHSSSPPTTRSATTSINY</sequence>
<evidence type="ECO:0000256" key="1">
    <source>
        <dbReference type="SAM" id="MobiDB-lite"/>
    </source>
</evidence>
<evidence type="ECO:0000313" key="3">
    <source>
        <dbReference type="Proteomes" id="UP000027586"/>
    </source>
</evidence>
<accession>A0A068RQT4</accession>
<protein>
    <submittedName>
        <fullName evidence="2">Uncharacterized protein</fullName>
    </submittedName>
</protein>
<gene>
    <name evidence="2" type="ORF">LCOR_03529.1</name>
</gene>
<dbReference type="VEuPathDB" id="FungiDB:LCOR_03529.1"/>
<dbReference type="EMBL" id="CBTN010000011">
    <property type="protein sequence ID" value="CDH51992.1"/>
    <property type="molecule type" value="Genomic_DNA"/>
</dbReference>
<feature type="compositionally biased region" description="Low complexity" evidence="1">
    <location>
        <begin position="107"/>
        <end position="122"/>
    </location>
</feature>
<proteinExistence type="predicted"/>